<dbReference type="AlphaFoldDB" id="A0A1G7JEW2"/>
<proteinExistence type="predicted"/>
<keyword evidence="2" id="KW-1185">Reference proteome</keyword>
<organism evidence="1 2">
    <name type="scientific">Pricia antarctica</name>
    <dbReference type="NCBI Taxonomy" id="641691"/>
    <lineage>
        <taxon>Bacteria</taxon>
        <taxon>Pseudomonadati</taxon>
        <taxon>Bacteroidota</taxon>
        <taxon>Flavobacteriia</taxon>
        <taxon>Flavobacteriales</taxon>
        <taxon>Flavobacteriaceae</taxon>
        <taxon>Pricia</taxon>
    </lineage>
</organism>
<accession>A0A1G7JEW2</accession>
<protein>
    <submittedName>
        <fullName evidence="1">Uncharacterized protein</fullName>
    </submittedName>
</protein>
<evidence type="ECO:0000313" key="1">
    <source>
        <dbReference type="EMBL" id="SDF23458.1"/>
    </source>
</evidence>
<dbReference type="EMBL" id="FNAO01000025">
    <property type="protein sequence ID" value="SDF23458.1"/>
    <property type="molecule type" value="Genomic_DNA"/>
</dbReference>
<gene>
    <name evidence="1" type="ORF">SAMN05421636_1251</name>
</gene>
<reference evidence="1 2" key="1">
    <citation type="submission" date="2016-10" db="EMBL/GenBank/DDBJ databases">
        <authorList>
            <person name="de Groot N.N."/>
        </authorList>
    </citation>
    <scope>NUCLEOTIDE SEQUENCE [LARGE SCALE GENOMIC DNA]</scope>
    <source>
        <strain evidence="1 2">DSM 23421</strain>
    </source>
</reference>
<name>A0A1G7JEW2_9FLAO</name>
<dbReference type="Proteomes" id="UP000199109">
    <property type="component" value="Unassembled WGS sequence"/>
</dbReference>
<evidence type="ECO:0000313" key="2">
    <source>
        <dbReference type="Proteomes" id="UP000199109"/>
    </source>
</evidence>
<dbReference type="STRING" id="641691.SAMN05421636_1251"/>
<sequence>MLFPRDVLRDIRNYSLYSMTRLYEHGNKSEKIASAKKFFGCIGGDNITTFKEGKKIFKMVPDGSPMVGLNIEIYLDYFENEKNDFEKACLLGFLAIKSILQNKPYCKIDNKFWLSRMDGKPKAVTSISELSRCIRDFSNHYQTRKIKKELRNGWYLITYSHYTRGFYVSFRLNLVQLVYEAEKRRKSTKQKQYKESEKKARLIALNKLHTEG</sequence>